<dbReference type="KEGG" id="lpil:LIP_0135"/>
<dbReference type="Gene3D" id="3.40.30.80">
    <property type="match status" value="1"/>
</dbReference>
<dbReference type="EMBL" id="AP014924">
    <property type="protein sequence ID" value="BAS25992.1"/>
    <property type="molecule type" value="Genomic_DNA"/>
</dbReference>
<dbReference type="SUPFAM" id="SSF52833">
    <property type="entry name" value="Thioredoxin-like"/>
    <property type="match status" value="1"/>
</dbReference>
<dbReference type="PANTHER" id="PTHR37170:SF1">
    <property type="entry name" value="GLUTAREDOXIN-LIKE PROTEIN"/>
    <property type="match status" value="1"/>
</dbReference>
<evidence type="ECO:0000313" key="1">
    <source>
        <dbReference type="EMBL" id="BAS25992.1"/>
    </source>
</evidence>
<sequence>MALLQERDRQYVQTFFKERLERPVKMLAFGQRPTKLEVPGVRRNPLMEQTLELVEEVGQLSDLLETTVAYAGENEDLFDQWNVPKDRLPALVLLPEDGVDRGVWFFGAPAGYEFRTLMEDLADLSSGATSLSQESRSKLQALADPVYIQVFVTPT</sequence>
<gene>
    <name evidence="1" type="ORF">LIP_0135</name>
</gene>
<dbReference type="AlphaFoldDB" id="A0A0K2SG28"/>
<dbReference type="PANTHER" id="PTHR37170">
    <property type="entry name" value="GLUTAREDOXIN-RELATED"/>
    <property type="match status" value="1"/>
</dbReference>
<dbReference type="InterPro" id="IPR036249">
    <property type="entry name" value="Thioredoxin-like_sf"/>
</dbReference>
<protein>
    <submittedName>
        <fullName evidence="1">Glutaredoxin</fullName>
    </submittedName>
</protein>
<dbReference type="STRING" id="1555112.LIP_0135"/>
<accession>A0A0K2SG28</accession>
<reference evidence="2" key="1">
    <citation type="submission" date="2015-07" db="EMBL/GenBank/DDBJ databases">
        <title>Complete genome sequence and phylogenetic analysis of Limnochorda pilosa.</title>
        <authorList>
            <person name="Watanabe M."/>
            <person name="Kojima H."/>
            <person name="Fukui M."/>
        </authorList>
    </citation>
    <scope>NUCLEOTIDE SEQUENCE [LARGE SCALE GENOMIC DNA]</scope>
    <source>
        <strain evidence="2">HC45</strain>
    </source>
</reference>
<dbReference type="RefSeq" id="WP_198409621.1">
    <property type="nucleotide sequence ID" value="NZ_AP014924.1"/>
</dbReference>
<name>A0A0K2SG28_LIMPI</name>
<keyword evidence="2" id="KW-1185">Reference proteome</keyword>
<dbReference type="Proteomes" id="UP000065807">
    <property type="component" value="Chromosome"/>
</dbReference>
<organism evidence="1 2">
    <name type="scientific">Limnochorda pilosa</name>
    <dbReference type="NCBI Taxonomy" id="1555112"/>
    <lineage>
        <taxon>Bacteria</taxon>
        <taxon>Bacillati</taxon>
        <taxon>Bacillota</taxon>
        <taxon>Limnochordia</taxon>
        <taxon>Limnochordales</taxon>
        <taxon>Limnochordaceae</taxon>
        <taxon>Limnochorda</taxon>
    </lineage>
</organism>
<evidence type="ECO:0000313" key="2">
    <source>
        <dbReference type="Proteomes" id="UP000065807"/>
    </source>
</evidence>
<proteinExistence type="predicted"/>
<reference evidence="2" key="2">
    <citation type="journal article" date="2016" name="Int. J. Syst. Evol. Microbiol.">
        <title>Complete genome sequence and cell structure of Limnochorda pilosa, a Gram-negative spore-former within the phylum Firmicutes.</title>
        <authorList>
            <person name="Watanabe M."/>
            <person name="Kojima H."/>
            <person name="Fukui M."/>
        </authorList>
    </citation>
    <scope>NUCLEOTIDE SEQUENCE [LARGE SCALE GENOMIC DNA]</scope>
    <source>
        <strain evidence="2">HC45</strain>
    </source>
</reference>